<keyword evidence="1" id="KW-0812">Transmembrane</keyword>
<gene>
    <name evidence="3" type="ORF">KTO63_19005</name>
</gene>
<keyword evidence="1" id="KW-0998">Cell outer membrane</keyword>
<dbReference type="GO" id="GO:0009279">
    <property type="term" value="C:cell outer membrane"/>
    <property type="evidence" value="ECO:0007669"/>
    <property type="project" value="UniProtKB-SubCell"/>
</dbReference>
<reference evidence="3" key="1">
    <citation type="submission" date="2021-06" db="EMBL/GenBank/DDBJ databases">
        <authorList>
            <person name="Huq M.A."/>
        </authorList>
    </citation>
    <scope>NUCLEOTIDE SEQUENCE</scope>
    <source>
        <strain evidence="3">MAH-26</strain>
    </source>
</reference>
<organism evidence="3 4">
    <name type="scientific">Pinibacter aurantiacus</name>
    <dbReference type="NCBI Taxonomy" id="2851599"/>
    <lineage>
        <taxon>Bacteria</taxon>
        <taxon>Pseudomonadati</taxon>
        <taxon>Bacteroidota</taxon>
        <taxon>Chitinophagia</taxon>
        <taxon>Chitinophagales</taxon>
        <taxon>Chitinophagaceae</taxon>
        <taxon>Pinibacter</taxon>
    </lineage>
</organism>
<name>A0A9E2W446_9BACT</name>
<dbReference type="InterPro" id="IPR039426">
    <property type="entry name" value="TonB-dep_rcpt-like"/>
</dbReference>
<evidence type="ECO:0000313" key="4">
    <source>
        <dbReference type="Proteomes" id="UP000812270"/>
    </source>
</evidence>
<keyword evidence="1" id="KW-1134">Transmembrane beta strand</keyword>
<comment type="subcellular location">
    <subcellularLocation>
        <location evidence="1">Cell outer membrane</location>
        <topology evidence="1">Multi-pass membrane protein</topology>
    </subcellularLocation>
</comment>
<keyword evidence="1" id="KW-0813">Transport</keyword>
<evidence type="ECO:0000256" key="1">
    <source>
        <dbReference type="PROSITE-ProRule" id="PRU01360"/>
    </source>
</evidence>
<keyword evidence="1" id="KW-0472">Membrane</keyword>
<dbReference type="InterPro" id="IPR012910">
    <property type="entry name" value="Plug_dom"/>
</dbReference>
<proteinExistence type="inferred from homology"/>
<comment type="caution">
    <text evidence="3">The sequence shown here is derived from an EMBL/GenBank/DDBJ whole genome shotgun (WGS) entry which is preliminary data.</text>
</comment>
<dbReference type="Proteomes" id="UP000812270">
    <property type="component" value="Unassembled WGS sequence"/>
</dbReference>
<protein>
    <submittedName>
        <fullName evidence="3">SusC/RagA family TonB-linked outer membrane protein</fullName>
    </submittedName>
</protein>
<accession>A0A9E2W446</accession>
<dbReference type="EMBL" id="JAHSPG010000015">
    <property type="protein sequence ID" value="MBV4359265.1"/>
    <property type="molecule type" value="Genomic_DNA"/>
</dbReference>
<comment type="similarity">
    <text evidence="1">Belongs to the TonB-dependent receptor family.</text>
</comment>
<sequence>MIRLLFGSFFCCISFLCSFNKSFGETPGNFTRDSVPSRIIPKVRVSVKDLADGLPLDSVLVMAGAKRGFTNANGYIEFDSVPKEAIVVTSLDRYFSLSKIAKPSLTLRLARKEGSFANTYSNGLYERPIEHFSGAATIVEGEELRRLNPVSFVDALKIYAPSFLVTRDNDNGDNPNVPPSTNIRGLYNFPASASIASYPGINNTNVQLNPSGSDFVAGNVANPNQPVILLDGVQVSLQTVLDMDINRISQVVILKDAAATAVYGVRGGTGVLLVKTKKPAKGLFNVTYSGQVQIATPDLSSYHLMNAADKLQLEKDAGFWGDNAALNQKRQAFVNNGVNTDWLSIPTRTGVGSKHYLTLGGGDDDLSYGLDFSYNDIEGVMKGAKRQNVNIGGYIGTRVKNFTINNYLRYTSSNAFNSPYGSLFDYAQLNAYWNPYDSVTGSFSKVLDEYRYQGDSVRIFNPAYNSTLSTTNKTRYTRFSDQLSLSLNIGHGFKADGYVSANKQSDVTDFFLPPGHTAFGNFTPEMFFLRGLYIQMSSDFSSMEGGLNLNYLKRVGLHQFYGSAGVTAMQTKSESAGIALVGFTSDKLSSIAFGSAYLNSKPAASLIVTRLASAYGNFTYSYDNRYQVELTGHADQSSQFSQNTTAPYWAVGASWNLHQERFFHPNRFVSSLRIKGSIGTTGNQFYQSYLSHTTYNYYTDRQYIPTNSSYSTLGVGQGAYLTAYPNNALKVPQTEKQNIGLEAMLFKDRLSVMIDAYKNKSSDLILPVSSPASTGFLNFSYYDNLGAIESKGLEFALNYRVINNIKKGIIWSVSLNGIHNENRVTSISNYVEALNANTDVDNTMPQPNYVKGQSLTGIWAVRSLGIDPATGQEKFLKADGTETSTWDAADRVLAGDFNPKWRGSFGTTVSVKNISAGVYFTYQLGASYYNQTLADYVENADITYNVDERAANNRWSQPGDVALYKALSVNGLKTSPTYATTRFVEKNNALECAAISLGYKLSDKISSKIGAKNTMFGVVANNVFQSSTMKAQRGIYYPFQHMYTFSITTSF</sequence>
<dbReference type="NCBIfam" id="TIGR04056">
    <property type="entry name" value="OMP_RagA_SusC"/>
    <property type="match status" value="1"/>
</dbReference>
<evidence type="ECO:0000259" key="2">
    <source>
        <dbReference type="Pfam" id="PF07715"/>
    </source>
</evidence>
<evidence type="ECO:0000313" key="3">
    <source>
        <dbReference type="EMBL" id="MBV4359265.1"/>
    </source>
</evidence>
<dbReference type="Pfam" id="PF07715">
    <property type="entry name" value="Plug"/>
    <property type="match status" value="1"/>
</dbReference>
<dbReference type="RefSeq" id="WP_217793298.1">
    <property type="nucleotide sequence ID" value="NZ_JAHSPG010000015.1"/>
</dbReference>
<dbReference type="InterPro" id="IPR023996">
    <property type="entry name" value="TonB-dep_OMP_SusC/RagA"/>
</dbReference>
<dbReference type="PROSITE" id="PS52016">
    <property type="entry name" value="TONB_DEPENDENT_REC_3"/>
    <property type="match status" value="1"/>
</dbReference>
<keyword evidence="4" id="KW-1185">Reference proteome</keyword>
<feature type="domain" description="TonB-dependent receptor plug" evidence="2">
    <location>
        <begin position="133"/>
        <end position="271"/>
    </location>
</feature>
<dbReference type="AlphaFoldDB" id="A0A9E2W446"/>